<reference evidence="1" key="1">
    <citation type="submission" date="2017-12" db="EMBL/GenBank/DDBJ databases">
        <authorList>
            <person name="Barbosa P."/>
            <person name="Usie A."/>
            <person name="Ramos A.M."/>
        </authorList>
    </citation>
    <scope>NUCLEOTIDE SEQUENCE</scope>
    <source>
        <strain evidence="1">HL8</strain>
        <tissue evidence="1">Leaves</tissue>
    </source>
</reference>
<dbReference type="AlphaFoldDB" id="A0AAW0M3P2"/>
<comment type="caution">
    <text evidence="1">The sequence shown here is derived from an EMBL/GenBank/DDBJ whole genome shotgun (WGS) entry which is preliminary data.</text>
</comment>
<evidence type="ECO:0000313" key="1">
    <source>
        <dbReference type="EMBL" id="KAK7858480.1"/>
    </source>
</evidence>
<reference evidence="1" key="2">
    <citation type="journal article" date="2018" name="Sci. Data">
        <title>The draft genome sequence of cork oak.</title>
        <authorList>
            <person name="Ramos A.M."/>
            <person name="Usie A."/>
            <person name="Barbosa P."/>
            <person name="Barros P.M."/>
            <person name="Capote T."/>
            <person name="Chaves I."/>
            <person name="Simoes F."/>
            <person name="Abreu I."/>
            <person name="Carrasquinho I."/>
            <person name="Faro C."/>
            <person name="Guimaraes J.B."/>
            <person name="Mendonca D."/>
            <person name="Nobrega F."/>
            <person name="Rodrigues L."/>
            <person name="Saibo N.J.M."/>
            <person name="Varela M.C."/>
            <person name="Egas C."/>
            <person name="Matos J."/>
            <person name="Miguel C.M."/>
            <person name="Oliveira M.M."/>
            <person name="Ricardo C.P."/>
            <person name="Goncalves S."/>
        </authorList>
    </citation>
    <scope>NUCLEOTIDE SEQUENCE [LARGE SCALE GENOMIC DNA]</scope>
    <source>
        <strain evidence="1">HL8</strain>
    </source>
</reference>
<organism evidence="1">
    <name type="scientific">Quercus suber</name>
    <name type="common">Cork oak</name>
    <dbReference type="NCBI Taxonomy" id="58331"/>
    <lineage>
        <taxon>Eukaryota</taxon>
        <taxon>Viridiplantae</taxon>
        <taxon>Streptophyta</taxon>
        <taxon>Embryophyta</taxon>
        <taxon>Tracheophyta</taxon>
        <taxon>Spermatophyta</taxon>
        <taxon>Magnoliopsida</taxon>
        <taxon>eudicotyledons</taxon>
        <taxon>Gunneridae</taxon>
        <taxon>Pentapetalae</taxon>
        <taxon>rosids</taxon>
        <taxon>fabids</taxon>
        <taxon>Fagales</taxon>
        <taxon>Fagaceae</taxon>
        <taxon>Quercus</taxon>
    </lineage>
</organism>
<sequence>MFRFTAEMLLDHPFLAGVDEPELPAVPSSFWNEADFEHSVSSFSDDDDSTYCSFSGDDEDFGVEFVVSSDDEDFEVEFFVSSDDEAGVVGQKRKRVAFDDDHKFRTVSQSNLKFPTSFVPVGA</sequence>
<reference evidence="1" key="3">
    <citation type="submission" date="2023-07" db="EMBL/GenBank/DDBJ databases">
        <title>An improved reference 1 genome and first organelle genomes of Quercus suber.</title>
        <authorList>
            <consortium name="Genosuber Consortium"/>
            <person name="Usie A."/>
            <person name="Serra O."/>
            <person name="Barros P."/>
        </authorList>
    </citation>
    <scope>NUCLEOTIDE SEQUENCE</scope>
    <source>
        <strain evidence="1">HL8</strain>
        <tissue evidence="1">Leaves</tissue>
    </source>
</reference>
<name>A0AAW0M3P2_QUESU</name>
<proteinExistence type="predicted"/>
<protein>
    <submittedName>
        <fullName evidence="1">Uncharacterized protein</fullName>
    </submittedName>
</protein>
<accession>A0AAW0M3P2</accession>
<dbReference type="EMBL" id="PKMF04000019">
    <property type="protein sequence ID" value="KAK7858480.1"/>
    <property type="molecule type" value="Genomic_DNA"/>
</dbReference>
<gene>
    <name evidence="1" type="ORF">CFP56_012285</name>
</gene>